<feature type="domain" description="HAMP" evidence="4">
    <location>
        <begin position="765"/>
        <end position="817"/>
    </location>
</feature>
<dbReference type="SMART" id="SM00044">
    <property type="entry name" value="CYCc"/>
    <property type="match status" value="1"/>
</dbReference>
<dbReference type="GO" id="GO:0035556">
    <property type="term" value="P:intracellular signal transduction"/>
    <property type="evidence" value="ECO:0007669"/>
    <property type="project" value="InterPro"/>
</dbReference>
<dbReference type="SUPFAM" id="SSF158472">
    <property type="entry name" value="HAMP domain-like"/>
    <property type="match status" value="1"/>
</dbReference>
<feature type="region of interest" description="Disordered" evidence="1">
    <location>
        <begin position="123"/>
        <end position="155"/>
    </location>
</feature>
<evidence type="ECO:0000313" key="6">
    <source>
        <dbReference type="Proteomes" id="UP000252355"/>
    </source>
</evidence>
<dbReference type="InterPro" id="IPR001054">
    <property type="entry name" value="A/G_cyclase"/>
</dbReference>
<name>A0A367ZRP2_9BACT</name>
<proteinExistence type="predicted"/>
<dbReference type="Proteomes" id="UP000252355">
    <property type="component" value="Unassembled WGS sequence"/>
</dbReference>
<accession>A0A367ZRP2</accession>
<sequence length="1025" mass="112408">MRQAARLALPLVFILVPGMTLLWSGREARLRQAAALEAETRRQLAWQTDRVRASLNLEAQVNLVFDRLGQRLGTGTPDLPAVRAWYRQVLARGLPPHEVQIFACATAPSLVFRACGDRRRAAGAHPGVVRPGAGPGSASPPAPPARLEMSGPRGGRRSTRLLYEIARFLSNIKAHSPVEDTQRFRERVAATYDLPLPLGIQGQREGCLQIFRRPGGRQRGFLWKTVRRRWLILCVFDLDRPPGRLLADLLAASWTDRSSGLALLPSGSDRLQLSPVIRAHPDLRRLFCQQVQEWRIWRAERASQAPPPRSRAAAGRFRPFLYGTRFAARRWGEWLIGACPAPPGSAYRGFLVMPLPSPGPLPLGQAAWMAGLALAMLAGIFLTVEQAVFGRGPALGVSTVLWGGFLCAALLPLSLLDHLLASSIDEEIAARRQQAAHALHDDLVGLDEDGRFNMASYTHFLKSLTPLERLATIAGQDASLASPATCLQVAFQRLVDRNCLQFYNFLGVGTDGTVLQFRNVDSRVTRAASTDPLTRRLVRRARDQFKRWGLMVADGAAGAEPPGKELMTGVQEDLVTDVLLHLAGPEPYLNLIYQPHRLFELRFNYVSSLALETLTTRAGRPYLLTSWFWNRKYVDREFLKRRLAERATEEERRREGRFLMVFDGYRTQMTPILGTWDSLAAAQPTLAEMSRSSYFTRIDARLVDPADPGHPVLETLPGRSLNAVLGGRQDTAFLEGERAALLRQARIWLAAALGLAIGLAIFAGWSFQRPLAALFDAVRRIQAQDFTVRLSLPRDDEFGSLARAFNQMARGLEEGSILRRFVSRSVREAVAGTHYDLQASTGQRTDVTVAFSSLAGFDAYQAAHDPGEVFALLAAHLDIISAAVHEIGGDIDKVIGDKIMLVFRHDGPGGAAGAARQALAVVARARQVWRQQGLDLSLAAGINSGPVVAGIIGAGRIRLDQTVIGDPVNLASRLACLAQTTGGTQVVIAAETLALAGPGYPAEPLPFRAVRGKTREIQAFLLRED</sequence>
<evidence type="ECO:0000259" key="4">
    <source>
        <dbReference type="PROSITE" id="PS50885"/>
    </source>
</evidence>
<dbReference type="GO" id="GO:0009190">
    <property type="term" value="P:cyclic nucleotide biosynthetic process"/>
    <property type="evidence" value="ECO:0007669"/>
    <property type="project" value="InterPro"/>
</dbReference>
<dbReference type="InterPro" id="IPR029787">
    <property type="entry name" value="Nucleotide_cyclase"/>
</dbReference>
<dbReference type="PROSITE" id="PS50125">
    <property type="entry name" value="GUANYLATE_CYCLASE_2"/>
    <property type="match status" value="1"/>
</dbReference>
<feature type="transmembrane region" description="Helical" evidence="2">
    <location>
        <begin position="363"/>
        <end position="382"/>
    </location>
</feature>
<dbReference type="CDD" id="cd06225">
    <property type="entry name" value="HAMP"/>
    <property type="match status" value="1"/>
</dbReference>
<dbReference type="InterPro" id="IPR003660">
    <property type="entry name" value="HAMP_dom"/>
</dbReference>
<feature type="transmembrane region" description="Helical" evidence="2">
    <location>
        <begin position="394"/>
        <end position="416"/>
    </location>
</feature>
<evidence type="ECO:0000256" key="1">
    <source>
        <dbReference type="SAM" id="MobiDB-lite"/>
    </source>
</evidence>
<reference evidence="5 6" key="1">
    <citation type="submission" date="2018-05" db="EMBL/GenBank/DDBJ databases">
        <title>A metagenomic window into the 2 km-deep terrestrial subsurface aquifer revealed taxonomically and functionally diverse microbial community comprising novel uncultured bacterial lineages.</title>
        <authorList>
            <person name="Kadnikov V.V."/>
            <person name="Mardanov A.V."/>
            <person name="Beletsky A.V."/>
            <person name="Banks D."/>
            <person name="Pimenov N.V."/>
            <person name="Frank Y.A."/>
            <person name="Karnachuk O.V."/>
            <person name="Ravin N.V."/>
        </authorList>
    </citation>
    <scope>NUCLEOTIDE SEQUENCE [LARGE SCALE GENOMIC DNA]</scope>
    <source>
        <strain evidence="5">BY5</strain>
    </source>
</reference>
<keyword evidence="2" id="KW-0812">Transmembrane</keyword>
<dbReference type="SMART" id="SM00304">
    <property type="entry name" value="HAMP"/>
    <property type="match status" value="1"/>
</dbReference>
<dbReference type="EMBL" id="QOQW01000008">
    <property type="protein sequence ID" value="RCK80052.1"/>
    <property type="molecule type" value="Genomic_DNA"/>
</dbReference>
<dbReference type="GO" id="GO:0004016">
    <property type="term" value="F:adenylate cyclase activity"/>
    <property type="evidence" value="ECO:0007669"/>
    <property type="project" value="UniProtKB-ARBA"/>
</dbReference>
<evidence type="ECO:0000313" key="5">
    <source>
        <dbReference type="EMBL" id="RCK80052.1"/>
    </source>
</evidence>
<dbReference type="CDD" id="cd07302">
    <property type="entry name" value="CHD"/>
    <property type="match status" value="1"/>
</dbReference>
<keyword evidence="2" id="KW-1133">Transmembrane helix</keyword>
<dbReference type="AlphaFoldDB" id="A0A367ZRP2"/>
<gene>
    <name evidence="5" type="ORF">OZSIB_3556</name>
</gene>
<dbReference type="Pfam" id="PF00211">
    <property type="entry name" value="Guanylate_cyc"/>
    <property type="match status" value="1"/>
</dbReference>
<feature type="domain" description="Guanylate cyclase" evidence="3">
    <location>
        <begin position="848"/>
        <end position="975"/>
    </location>
</feature>
<keyword evidence="2" id="KW-0472">Membrane</keyword>
<dbReference type="PANTHER" id="PTHR43081:SF1">
    <property type="entry name" value="ADENYLATE CYCLASE, TERMINAL-DIFFERENTIATION SPECIFIC"/>
    <property type="match status" value="1"/>
</dbReference>
<dbReference type="Pfam" id="PF00672">
    <property type="entry name" value="HAMP"/>
    <property type="match status" value="1"/>
</dbReference>
<dbReference type="InterPro" id="IPR050697">
    <property type="entry name" value="Adenylyl/Guanylyl_Cyclase_3/4"/>
</dbReference>
<comment type="caution">
    <text evidence="5">The sequence shown here is derived from an EMBL/GenBank/DDBJ whole genome shotgun (WGS) entry which is preliminary data.</text>
</comment>
<dbReference type="Gene3D" id="6.10.340.10">
    <property type="match status" value="1"/>
</dbReference>
<organism evidence="5 6">
    <name type="scientific">Candidatus Ozemobacter sibiricus</name>
    <dbReference type="NCBI Taxonomy" id="2268124"/>
    <lineage>
        <taxon>Bacteria</taxon>
        <taxon>Candidatus Ozemobacteria</taxon>
        <taxon>Candidatus Ozemobacterales</taxon>
        <taxon>Candidatus Ozemobacteraceae</taxon>
        <taxon>Candidatus Ozemobacter</taxon>
    </lineage>
</organism>
<dbReference type="GO" id="GO:0016020">
    <property type="term" value="C:membrane"/>
    <property type="evidence" value="ECO:0007669"/>
    <property type="project" value="InterPro"/>
</dbReference>
<evidence type="ECO:0000256" key="2">
    <source>
        <dbReference type="SAM" id="Phobius"/>
    </source>
</evidence>
<evidence type="ECO:0000259" key="3">
    <source>
        <dbReference type="PROSITE" id="PS50125"/>
    </source>
</evidence>
<dbReference type="SUPFAM" id="SSF55073">
    <property type="entry name" value="Nucleotide cyclase"/>
    <property type="match status" value="1"/>
</dbReference>
<dbReference type="PROSITE" id="PS50885">
    <property type="entry name" value="HAMP"/>
    <property type="match status" value="1"/>
</dbReference>
<dbReference type="PANTHER" id="PTHR43081">
    <property type="entry name" value="ADENYLATE CYCLASE, TERMINAL-DIFFERENTIATION SPECIFIC-RELATED"/>
    <property type="match status" value="1"/>
</dbReference>
<protein>
    <submittedName>
        <fullName evidence="5">Adenylate cyclase</fullName>
    </submittedName>
</protein>
<dbReference type="Gene3D" id="3.30.70.1230">
    <property type="entry name" value="Nucleotide cyclase"/>
    <property type="match status" value="1"/>
</dbReference>